<dbReference type="InterPro" id="IPR050745">
    <property type="entry name" value="Multifunctional_regulatory"/>
</dbReference>
<reference evidence="6 7" key="2">
    <citation type="submission" date="2024-05" db="EMBL/GenBank/DDBJ databases">
        <authorList>
            <person name="Chen Y."/>
            <person name="Shah S."/>
            <person name="Dougan E. K."/>
            <person name="Thang M."/>
            <person name="Chan C."/>
        </authorList>
    </citation>
    <scope>NUCLEOTIDE SEQUENCE [LARGE SCALE GENOMIC DNA]</scope>
</reference>
<evidence type="ECO:0000256" key="2">
    <source>
        <dbReference type="ARBA" id="ARBA00023043"/>
    </source>
</evidence>
<evidence type="ECO:0000256" key="1">
    <source>
        <dbReference type="ARBA" id="ARBA00022737"/>
    </source>
</evidence>
<keyword evidence="1" id="KW-0677">Repeat</keyword>
<dbReference type="Pfam" id="PF12796">
    <property type="entry name" value="Ank_2"/>
    <property type="match status" value="2"/>
</dbReference>
<dbReference type="SMART" id="SM00248">
    <property type="entry name" value="ANK"/>
    <property type="match status" value="6"/>
</dbReference>
<dbReference type="InterPro" id="IPR036770">
    <property type="entry name" value="Ankyrin_rpt-contain_sf"/>
</dbReference>
<dbReference type="EMBL" id="CAMXCT010000669">
    <property type="protein sequence ID" value="CAI3981910.1"/>
    <property type="molecule type" value="Genomic_DNA"/>
</dbReference>
<evidence type="ECO:0000313" key="5">
    <source>
        <dbReference type="EMBL" id="CAI3983571.1"/>
    </source>
</evidence>
<dbReference type="OrthoDB" id="414952at2759"/>
<dbReference type="Pfam" id="PF00023">
    <property type="entry name" value="Ank"/>
    <property type="match status" value="2"/>
</dbReference>
<proteinExistence type="predicted"/>
<dbReference type="AlphaFoldDB" id="A0A9P1C0J1"/>
<feature type="repeat" description="ANK" evidence="3">
    <location>
        <begin position="211"/>
        <end position="243"/>
    </location>
</feature>
<dbReference type="InterPro" id="IPR002110">
    <property type="entry name" value="Ankyrin_rpt"/>
</dbReference>
<keyword evidence="7" id="KW-1185">Reference proteome</keyword>
<dbReference type="PROSITE" id="PS50088">
    <property type="entry name" value="ANK_REPEAT"/>
    <property type="match status" value="5"/>
</dbReference>
<evidence type="ECO:0000313" key="7">
    <source>
        <dbReference type="Proteomes" id="UP001152797"/>
    </source>
</evidence>
<reference evidence="4" key="1">
    <citation type="submission" date="2022-10" db="EMBL/GenBank/DDBJ databases">
        <authorList>
            <person name="Chen Y."/>
            <person name="Dougan E. K."/>
            <person name="Chan C."/>
            <person name="Rhodes N."/>
            <person name="Thang M."/>
        </authorList>
    </citation>
    <scope>NUCLEOTIDE SEQUENCE</scope>
</reference>
<evidence type="ECO:0000313" key="6">
    <source>
        <dbReference type="EMBL" id="CAL4769222.1"/>
    </source>
</evidence>
<keyword evidence="2 3" id="KW-0040">ANK repeat</keyword>
<dbReference type="EMBL" id="CAMXCT030000669">
    <property type="protein sequence ID" value="CAL4769222.1"/>
    <property type="molecule type" value="Genomic_DNA"/>
</dbReference>
<sequence length="337" mass="36264">MISVVSAVSGSVVAEVPQEVGKEVRALKKALAPQVGYTRFRQKIVDEAGNELFDDAVLDCTSPQIIFLPLCSSDVEGKRLLLACQNESGAKVEELLCQAVNPNLSNTEGWTPLHWSVQRSAPESLECTSLLLEAAAMADQAHHVGETPLHLAVAAGHAEVIRLLLESGASLNAPEWVDGQTPLHYASWRGHAECVQVLLEAGAYKDAATTGGKTPLYFAVQRGHVDIVRALIKHGASLDETTMRGATALHEAVSRGNDELACCLVQAQSDVNKARRDGLTALHLAASDGHIQIVRSLLKFKADRHKTTLHTDRTPLQLAQRQGHVVIASFLKDPPEA</sequence>
<gene>
    <name evidence="5" type="ORF">C1SCF055_LOCUS11175</name>
    <name evidence="4" type="ORF">C1SCF055_LOCUS9654</name>
</gene>
<feature type="repeat" description="ANK" evidence="3">
    <location>
        <begin position="178"/>
        <end position="210"/>
    </location>
</feature>
<dbReference type="PANTHER" id="PTHR24189:SF50">
    <property type="entry name" value="ANKYRIN REPEAT AND SOCS BOX PROTEIN 2"/>
    <property type="match status" value="1"/>
</dbReference>
<dbReference type="EMBL" id="CAMXCT020000815">
    <property type="protein sequence ID" value="CAL1136946.1"/>
    <property type="molecule type" value="Genomic_DNA"/>
</dbReference>
<evidence type="ECO:0000313" key="4">
    <source>
        <dbReference type="EMBL" id="CAI3981910.1"/>
    </source>
</evidence>
<dbReference type="EMBL" id="CAMXCT030000815">
    <property type="protein sequence ID" value="CAL4770883.1"/>
    <property type="molecule type" value="Genomic_DNA"/>
</dbReference>
<dbReference type="EMBL" id="CAMXCT020000669">
    <property type="protein sequence ID" value="CAL1135285.1"/>
    <property type="molecule type" value="Genomic_DNA"/>
</dbReference>
<dbReference type="Proteomes" id="UP001152797">
    <property type="component" value="Unassembled WGS sequence"/>
</dbReference>
<organism evidence="4">
    <name type="scientific">Cladocopium goreaui</name>
    <dbReference type="NCBI Taxonomy" id="2562237"/>
    <lineage>
        <taxon>Eukaryota</taxon>
        <taxon>Sar</taxon>
        <taxon>Alveolata</taxon>
        <taxon>Dinophyceae</taxon>
        <taxon>Suessiales</taxon>
        <taxon>Symbiodiniaceae</taxon>
        <taxon>Cladocopium</taxon>
    </lineage>
</organism>
<feature type="repeat" description="ANK" evidence="3">
    <location>
        <begin position="144"/>
        <end position="176"/>
    </location>
</feature>
<dbReference type="EMBL" id="CAMXCT010000815">
    <property type="protein sequence ID" value="CAI3983571.1"/>
    <property type="molecule type" value="Genomic_DNA"/>
</dbReference>
<dbReference type="PROSITE" id="PS50297">
    <property type="entry name" value="ANK_REP_REGION"/>
    <property type="match status" value="5"/>
</dbReference>
<name>A0A9P1C0J1_9DINO</name>
<accession>A0A9P1C0J1</accession>
<comment type="caution">
    <text evidence="4">The sequence shown here is derived from an EMBL/GenBank/DDBJ whole genome shotgun (WGS) entry which is preliminary data.</text>
</comment>
<feature type="repeat" description="ANK" evidence="3">
    <location>
        <begin position="277"/>
        <end position="309"/>
    </location>
</feature>
<feature type="repeat" description="ANK" evidence="3">
    <location>
        <begin position="244"/>
        <end position="276"/>
    </location>
</feature>
<dbReference type="SUPFAM" id="SSF48403">
    <property type="entry name" value="Ankyrin repeat"/>
    <property type="match status" value="1"/>
</dbReference>
<dbReference type="Gene3D" id="1.25.40.20">
    <property type="entry name" value="Ankyrin repeat-containing domain"/>
    <property type="match status" value="2"/>
</dbReference>
<dbReference type="PRINTS" id="PR01415">
    <property type="entry name" value="ANKYRIN"/>
</dbReference>
<evidence type="ECO:0000256" key="3">
    <source>
        <dbReference type="PROSITE-ProRule" id="PRU00023"/>
    </source>
</evidence>
<protein>
    <submittedName>
        <fullName evidence="6">Ankyrin-1 (ANK-1) (Ankyrin-R) (Erythrocyte ankyrin)</fullName>
    </submittedName>
</protein>
<dbReference type="PANTHER" id="PTHR24189">
    <property type="entry name" value="MYOTROPHIN"/>
    <property type="match status" value="1"/>
</dbReference>